<dbReference type="SUPFAM" id="SSF51395">
    <property type="entry name" value="FMN-linked oxidoreductases"/>
    <property type="match status" value="2"/>
</dbReference>
<dbReference type="Gene3D" id="3.20.20.70">
    <property type="entry name" value="Aldolase class I"/>
    <property type="match status" value="3"/>
</dbReference>
<keyword evidence="3" id="KW-0028">Amino-acid biosynthesis</keyword>
<dbReference type="InterPro" id="IPR043578">
    <property type="entry name" value="GltB_archl_type"/>
</dbReference>
<dbReference type="GO" id="GO:0004355">
    <property type="term" value="F:glutamate synthase (NADPH) activity"/>
    <property type="evidence" value="ECO:0007669"/>
    <property type="project" value="UniProtKB-EC"/>
</dbReference>
<sequence length="714" mass="77812">MLIIKNYLPLPKQTDSEFWTVDKLNHIRQLALTGKPFKIFEKRDSLRVLDRIEFPYMREKDPKIVMEPSASTEISFSNITMSSPLYLGDMSYGALSGIPNIIIAEVADLTNTLAGTGEGGLHPEVAKHKRIFVQWASARFGVDIDVLNSGLGVVIKIGQGAKPGIGGHLPGSKVTDAISKTRRIPIGIDAISPAPHHDIYSIEDLGQRIEALKEATGKPVFVKVAATNYIPYIAAGVARMGADGIIIDGHGAGTGATPEVIRDNLGIPIELAIASADSVLREEGMREKFTIIAAGRVADATDAAKLIALGADVVSVGTAALVAMGCVMVHKCHIGSCPTALTNKIDGTRSIDIEFGVKTLSNFVRGFSLELANILDNLNLKSIKELKGRRDLLYANGLPRDVLDILKIKGEVEEYNPKLGELWNKRRRFHLHELMNKGEPPITSMGSVSPPDVEKPARIIDWLRSDGAQVTRPPIDPYREDIDTSFLLNKGRVYLSLPVIFDISNANEEYANAFGWASFALGSMIFSEITITKYGEISFTSDGKGRLSWSKKAEEGKYLIITSEKEAEEMLNYKGIQGFIVDEDSSDEDLELVVSDIDTKLKDAGIRNNYDIIAKSSRLRDSADVFKLVALGSDAVILPYKILEIAIGEGSKGNLKERAFNLISGMKKEIALMAGAAGVYSVQSTLTGNRELLRAVNMNSYIARRLRVKEAGSL</sequence>
<keyword evidence="3" id="KW-0521">NADP</keyword>
<evidence type="ECO:0000313" key="6">
    <source>
        <dbReference type="EMBL" id="ARM76367.1"/>
    </source>
</evidence>
<evidence type="ECO:0000256" key="3">
    <source>
        <dbReference type="PIRNR" id="PIRNR006429"/>
    </source>
</evidence>
<dbReference type="AlphaFoldDB" id="A0A1W6K1J7"/>
<dbReference type="PIRSF" id="PIRSF500061">
    <property type="entry name" value="GOGAT_lg2_archl"/>
    <property type="match status" value="1"/>
</dbReference>
<comment type="similarity">
    <text evidence="1 3">Belongs to the glutamate synthase family.</text>
</comment>
<dbReference type="RefSeq" id="WP_148692157.1">
    <property type="nucleotide sequence ID" value="NZ_CP020477.1"/>
</dbReference>
<comment type="catalytic activity">
    <reaction evidence="3">
        <text>2 L-glutamate + NADP(+) = L-glutamine + 2-oxoglutarate + NADPH + H(+)</text>
        <dbReference type="Rhea" id="RHEA:15501"/>
        <dbReference type="ChEBI" id="CHEBI:15378"/>
        <dbReference type="ChEBI" id="CHEBI:16810"/>
        <dbReference type="ChEBI" id="CHEBI:29985"/>
        <dbReference type="ChEBI" id="CHEBI:57783"/>
        <dbReference type="ChEBI" id="CHEBI:58349"/>
        <dbReference type="ChEBI" id="CHEBI:58359"/>
        <dbReference type="EC" id="1.4.1.13"/>
    </reaction>
</comment>
<reference evidence="6 7" key="1">
    <citation type="submission" date="2017-03" db="EMBL/GenBank/DDBJ databases">
        <title>Sulfur activation and transportation mechanism of thermophilic Archaea Acidianus manzaensis YN-25.</title>
        <authorList>
            <person name="Ma Y."/>
            <person name="Yang Y."/>
            <person name="Xia J."/>
        </authorList>
    </citation>
    <scope>NUCLEOTIDE SEQUENCE [LARGE SCALE GENOMIC DNA]</scope>
    <source>
        <strain evidence="6 7">YN-25</strain>
    </source>
</reference>
<protein>
    <recommendedName>
        <fullName evidence="3">Archaeal glutamate synthase [NADPH]</fullName>
        <ecNumber evidence="3">1.4.1.13</ecNumber>
    </recommendedName>
</protein>
<keyword evidence="2 3" id="KW-0560">Oxidoreductase</keyword>
<evidence type="ECO:0000256" key="1">
    <source>
        <dbReference type="ARBA" id="ARBA00009716"/>
    </source>
</evidence>
<dbReference type="Pfam" id="PF01645">
    <property type="entry name" value="Glu_synthase"/>
    <property type="match status" value="1"/>
</dbReference>
<dbReference type="PIRSF" id="PIRSF006429">
    <property type="entry name" value="GOGAT_lg_2"/>
    <property type="match status" value="1"/>
</dbReference>
<dbReference type="OrthoDB" id="2837at2157"/>
<dbReference type="KEGG" id="aman:B6F84_10260"/>
<keyword evidence="3" id="KW-0314">Glutamate biosynthesis</keyword>
<dbReference type="PANTHER" id="PTHR43819:SF1">
    <property type="entry name" value="ARCHAEAL-TYPE GLUTAMATE SYNTHASE [NADPH]"/>
    <property type="match status" value="1"/>
</dbReference>
<dbReference type="EC" id="1.4.1.13" evidence="3"/>
<dbReference type="Pfam" id="PF04898">
    <property type="entry name" value="Glu_syn_central"/>
    <property type="match status" value="2"/>
</dbReference>
<feature type="domain" description="Glutamate synthase central-N" evidence="5">
    <location>
        <begin position="428"/>
        <end position="486"/>
    </location>
</feature>
<name>A0A1W6K1J7_9CREN</name>
<dbReference type="GO" id="GO:0006537">
    <property type="term" value="P:glutamate biosynthetic process"/>
    <property type="evidence" value="ECO:0007669"/>
    <property type="project" value="UniProtKB-KW"/>
</dbReference>
<evidence type="ECO:0000313" key="7">
    <source>
        <dbReference type="Proteomes" id="UP000193404"/>
    </source>
</evidence>
<feature type="domain" description="Glutamate synthase central-N" evidence="5">
    <location>
        <begin position="589"/>
        <end position="684"/>
    </location>
</feature>
<organism evidence="6 7">
    <name type="scientific">Acidianus manzaensis</name>
    <dbReference type="NCBI Taxonomy" id="282676"/>
    <lineage>
        <taxon>Archaea</taxon>
        <taxon>Thermoproteota</taxon>
        <taxon>Thermoprotei</taxon>
        <taxon>Sulfolobales</taxon>
        <taxon>Sulfolobaceae</taxon>
        <taxon>Acidianus</taxon>
    </lineage>
</organism>
<proteinExistence type="inferred from homology"/>
<dbReference type="EMBL" id="CP020477">
    <property type="protein sequence ID" value="ARM76367.1"/>
    <property type="molecule type" value="Genomic_DNA"/>
</dbReference>
<keyword evidence="3" id="KW-0288">FMN</keyword>
<dbReference type="Proteomes" id="UP000193404">
    <property type="component" value="Chromosome"/>
</dbReference>
<dbReference type="InterPro" id="IPR002932">
    <property type="entry name" value="Glu_synthdom"/>
</dbReference>
<gene>
    <name evidence="6" type="ORF">B6F84_10260</name>
</gene>
<evidence type="ECO:0000256" key="2">
    <source>
        <dbReference type="ARBA" id="ARBA00023002"/>
    </source>
</evidence>
<comment type="cofactor">
    <cofactor evidence="3">
        <name>FMN</name>
        <dbReference type="ChEBI" id="CHEBI:58210"/>
    </cofactor>
</comment>
<dbReference type="InterPro" id="IPR013785">
    <property type="entry name" value="Aldolase_TIM"/>
</dbReference>
<accession>A0A1W6K1J7</accession>
<dbReference type="GeneID" id="41591311"/>
<evidence type="ECO:0000259" key="4">
    <source>
        <dbReference type="Pfam" id="PF01645"/>
    </source>
</evidence>
<dbReference type="STRING" id="282676.B6F84_10260"/>
<feature type="domain" description="Glutamate synthase" evidence="4">
    <location>
        <begin position="71"/>
        <end position="378"/>
    </location>
</feature>
<dbReference type="PANTHER" id="PTHR43819">
    <property type="entry name" value="ARCHAEAL-TYPE GLUTAMATE SYNTHASE [NADPH]"/>
    <property type="match status" value="1"/>
</dbReference>
<keyword evidence="7" id="KW-1185">Reference proteome</keyword>
<evidence type="ECO:0000259" key="5">
    <source>
        <dbReference type="Pfam" id="PF04898"/>
    </source>
</evidence>
<dbReference type="InterPro" id="IPR006982">
    <property type="entry name" value="Glu_synth_centr_N"/>
</dbReference>
<dbReference type="CDD" id="cd02808">
    <property type="entry name" value="GltS_FMN"/>
    <property type="match status" value="1"/>
</dbReference>
<dbReference type="InterPro" id="IPR024188">
    <property type="entry name" value="GltB"/>
</dbReference>
<keyword evidence="3" id="KW-0285">Flavoprotein</keyword>